<evidence type="ECO:0000313" key="3">
    <source>
        <dbReference type="EMBL" id="SUI99202.1"/>
    </source>
</evidence>
<dbReference type="InterPro" id="IPR042070">
    <property type="entry name" value="PucR_C-HTH_sf"/>
</dbReference>
<keyword evidence="4" id="KW-1185">Reference proteome</keyword>
<dbReference type="SUPFAM" id="SSF46689">
    <property type="entry name" value="Homeodomain-like"/>
    <property type="match status" value="1"/>
</dbReference>
<dbReference type="Pfam" id="PF13556">
    <property type="entry name" value="HTH_30"/>
    <property type="match status" value="1"/>
</dbReference>
<accession>A0A380BEM7</accession>
<dbReference type="InterPro" id="IPR009057">
    <property type="entry name" value="Homeodomain-like_sf"/>
</dbReference>
<proteinExistence type="predicted"/>
<protein>
    <submittedName>
        <fullName evidence="3">Sugar diacid regulator</fullName>
    </submittedName>
</protein>
<dbReference type="AlphaFoldDB" id="A0A380BEM7"/>
<sequence length="529" mass="61156">MDVKGALQIGDLTKGQLVGGHTGINREITSIEVMEVPEVISWVTSGLLVMTTFYSIKDDPERQVEIVQSLIDKKAAGIVIKLGRFIEEIPKNMLKIADENAFPIITIPKDISYINVLTPLYEALYEEKQLEVESVQNPFFEFETMKFKSLSDAIEIIYEIVKSPVYIEDTQGSLLYVSEEFLPDGWRKSSTLFSEPEYSDYQEVLEDWHSTFTLQTYQVFKMQGYRNRIVVPLLSNKNAFAFLHILYSEKMERNLISALDMKKLSVKISELFMNEQLFLQKKRIEDIELLEGYLNNGNRGSTKREFLVINIQADWIGKPHFPSFYLIDQSCLIRKRLHGLVGEISGCTAIIFEKYHNFYVLLIYEKDSHSDILKQIKENIEVEAGINPMWVAVGPAIKDISHFDDCIRSVDKTMEIGRKIRPEESLYTYDKLGIYEILINLTSDTLVQTYIQDVLGPLLKSQNKELLVTLEVYLHENGNVSKASEKLFIHRRTLTYRIQRIQELLNMNVDDAESRFILRFCMNIRGLSK</sequence>
<organism evidence="3 4">
    <name type="scientific">Sporosarcina pasteurii</name>
    <name type="common">Bacillus pasteurii</name>
    <dbReference type="NCBI Taxonomy" id="1474"/>
    <lineage>
        <taxon>Bacteria</taxon>
        <taxon>Bacillati</taxon>
        <taxon>Bacillota</taxon>
        <taxon>Bacilli</taxon>
        <taxon>Bacillales</taxon>
        <taxon>Caryophanaceae</taxon>
        <taxon>Sporosarcina</taxon>
    </lineage>
</organism>
<dbReference type="EMBL" id="UGYZ01000002">
    <property type="protein sequence ID" value="SUI99202.1"/>
    <property type="molecule type" value="Genomic_DNA"/>
</dbReference>
<dbReference type="InterPro" id="IPR012914">
    <property type="entry name" value="PucR_dom"/>
</dbReference>
<reference evidence="3 4" key="1">
    <citation type="submission" date="2018-06" db="EMBL/GenBank/DDBJ databases">
        <authorList>
            <consortium name="Pathogen Informatics"/>
            <person name="Doyle S."/>
        </authorList>
    </citation>
    <scope>NUCLEOTIDE SEQUENCE [LARGE SCALE GENOMIC DNA]</scope>
    <source>
        <strain evidence="4">ATCC 11859 / DSM 33 / NCIB 8841 / NCTC 4822</strain>
    </source>
</reference>
<dbReference type="OrthoDB" id="142218at2"/>
<feature type="domain" description="PucR C-terminal helix-turn-helix" evidence="2">
    <location>
        <begin position="466"/>
        <end position="522"/>
    </location>
</feature>
<name>A0A380BEM7_SPOPA</name>
<evidence type="ECO:0000259" key="2">
    <source>
        <dbReference type="Pfam" id="PF13556"/>
    </source>
</evidence>
<dbReference type="PANTHER" id="PTHR33744">
    <property type="entry name" value="CARBOHYDRATE DIACID REGULATOR"/>
    <property type="match status" value="1"/>
</dbReference>
<dbReference type="Proteomes" id="UP000254519">
    <property type="component" value="Unassembled WGS sequence"/>
</dbReference>
<dbReference type="InterPro" id="IPR025736">
    <property type="entry name" value="PucR_C-HTH_dom"/>
</dbReference>
<dbReference type="RefSeq" id="WP_115360001.1">
    <property type="nucleotide sequence ID" value="NZ_CP038012.1"/>
</dbReference>
<dbReference type="Pfam" id="PF07905">
    <property type="entry name" value="PucR"/>
    <property type="match status" value="1"/>
</dbReference>
<gene>
    <name evidence="3" type="primary">cdaR</name>
    <name evidence="3" type="ORF">NCTC4822_00511</name>
</gene>
<evidence type="ECO:0000313" key="4">
    <source>
        <dbReference type="Proteomes" id="UP000254519"/>
    </source>
</evidence>
<dbReference type="InterPro" id="IPR051448">
    <property type="entry name" value="CdaR-like_regulators"/>
</dbReference>
<feature type="domain" description="Purine catabolism PurC-like" evidence="1">
    <location>
        <begin position="8"/>
        <end position="123"/>
    </location>
</feature>
<dbReference type="Gene3D" id="1.10.10.2840">
    <property type="entry name" value="PucR C-terminal helix-turn-helix domain"/>
    <property type="match status" value="1"/>
</dbReference>
<dbReference type="PANTHER" id="PTHR33744:SF1">
    <property type="entry name" value="DNA-BINDING TRANSCRIPTIONAL ACTIVATOR ADER"/>
    <property type="match status" value="1"/>
</dbReference>
<evidence type="ECO:0000259" key="1">
    <source>
        <dbReference type="Pfam" id="PF07905"/>
    </source>
</evidence>